<keyword evidence="4" id="KW-0050">Antiport</keyword>
<comment type="subcellular location">
    <subcellularLocation>
        <location evidence="1">Membrane</location>
        <topology evidence="1">Multi-pass membrane protein</topology>
    </subcellularLocation>
</comment>
<keyword evidence="14" id="KW-0406">Ion transport</keyword>
<keyword evidence="13" id="KW-0915">Sodium</keyword>
<evidence type="ECO:0000256" key="9">
    <source>
        <dbReference type="ARBA" id="ARBA00022837"/>
    </source>
</evidence>
<evidence type="ECO:0000256" key="6">
    <source>
        <dbReference type="ARBA" id="ARBA00022568"/>
    </source>
</evidence>
<dbReference type="AlphaFoldDB" id="A0A6P8KQT7"/>
<dbReference type="GO" id="GO:0008273">
    <property type="term" value="F:calcium, potassium:sodium antiporter activity"/>
    <property type="evidence" value="ECO:0007669"/>
    <property type="project" value="TreeGrafter"/>
</dbReference>
<feature type="transmembrane region" description="Helical" evidence="17">
    <location>
        <begin position="282"/>
        <end position="305"/>
    </location>
</feature>
<dbReference type="GO" id="GO:0005262">
    <property type="term" value="F:calcium channel activity"/>
    <property type="evidence" value="ECO:0007669"/>
    <property type="project" value="TreeGrafter"/>
</dbReference>
<keyword evidence="16" id="KW-0739">Sodium transport</keyword>
<dbReference type="GO" id="GO:0006874">
    <property type="term" value="P:intracellular calcium ion homeostasis"/>
    <property type="evidence" value="ECO:0007669"/>
    <property type="project" value="TreeGrafter"/>
</dbReference>
<dbReference type="FunFam" id="1.20.1420.30:FF:000009">
    <property type="entry name" value="sodium/potassium/calcium exchanger 5 isoform X2"/>
    <property type="match status" value="1"/>
</dbReference>
<keyword evidence="8" id="KW-0732">Signal</keyword>
<evidence type="ECO:0000256" key="5">
    <source>
        <dbReference type="ARBA" id="ARBA00022538"/>
    </source>
</evidence>
<keyword evidence="5" id="KW-0633">Potassium transport</keyword>
<dbReference type="PANTHER" id="PTHR10846">
    <property type="entry name" value="SODIUM/POTASSIUM/CALCIUM EXCHANGER"/>
    <property type="match status" value="1"/>
</dbReference>
<feature type="transmembrane region" description="Helical" evidence="17">
    <location>
        <begin position="185"/>
        <end position="206"/>
    </location>
</feature>
<keyword evidence="3" id="KW-0813">Transport</keyword>
<feature type="transmembrane region" description="Helical" evidence="17">
    <location>
        <begin position="52"/>
        <end position="72"/>
    </location>
</feature>
<keyword evidence="11" id="KW-0630">Potassium</keyword>
<keyword evidence="10" id="KW-0769">Symport</keyword>
<evidence type="ECO:0000256" key="13">
    <source>
        <dbReference type="ARBA" id="ARBA00023053"/>
    </source>
</evidence>
<organism evidence="19 20">
    <name type="scientific">Drosophila mauritiana</name>
    <name type="common">Fruit fly</name>
    <dbReference type="NCBI Taxonomy" id="7226"/>
    <lineage>
        <taxon>Eukaryota</taxon>
        <taxon>Metazoa</taxon>
        <taxon>Ecdysozoa</taxon>
        <taxon>Arthropoda</taxon>
        <taxon>Hexapoda</taxon>
        <taxon>Insecta</taxon>
        <taxon>Pterygota</taxon>
        <taxon>Neoptera</taxon>
        <taxon>Endopterygota</taxon>
        <taxon>Diptera</taxon>
        <taxon>Brachycera</taxon>
        <taxon>Muscomorpha</taxon>
        <taxon>Ephydroidea</taxon>
        <taxon>Drosophilidae</taxon>
        <taxon>Drosophila</taxon>
        <taxon>Sophophora</taxon>
    </lineage>
</organism>
<evidence type="ECO:0000256" key="12">
    <source>
        <dbReference type="ARBA" id="ARBA00022989"/>
    </source>
</evidence>
<protein>
    <submittedName>
        <fullName evidence="20">Sodium/potassium/calcium exchanger 3 isoform X3</fullName>
    </submittedName>
</protein>
<evidence type="ECO:0000256" key="17">
    <source>
        <dbReference type="SAM" id="Phobius"/>
    </source>
</evidence>
<dbReference type="InterPro" id="IPR004481">
    <property type="entry name" value="K/Na/Ca-exchanger"/>
</dbReference>
<evidence type="ECO:0000313" key="19">
    <source>
        <dbReference type="Proteomes" id="UP000515162"/>
    </source>
</evidence>
<feature type="transmembrane region" description="Helical" evidence="17">
    <location>
        <begin position="212"/>
        <end position="237"/>
    </location>
</feature>
<keyword evidence="7 17" id="KW-0812">Transmembrane</keyword>
<evidence type="ECO:0000256" key="8">
    <source>
        <dbReference type="ARBA" id="ARBA00022729"/>
    </source>
</evidence>
<dbReference type="InterPro" id="IPR044880">
    <property type="entry name" value="NCX_ion-bd_dom_sf"/>
</dbReference>
<dbReference type="Proteomes" id="UP000515162">
    <property type="component" value="Chromosome X"/>
</dbReference>
<reference evidence="20" key="1">
    <citation type="submission" date="2025-08" db="UniProtKB">
        <authorList>
            <consortium name="RefSeq"/>
        </authorList>
    </citation>
    <scope>IDENTIFICATION</scope>
    <source>
        <strain evidence="20">Mau12</strain>
        <tissue evidence="20">Whole Body</tissue>
    </source>
</reference>
<evidence type="ECO:0000256" key="10">
    <source>
        <dbReference type="ARBA" id="ARBA00022847"/>
    </source>
</evidence>
<feature type="transmembrane region" description="Helical" evidence="17">
    <location>
        <begin position="249"/>
        <end position="270"/>
    </location>
</feature>
<accession>A0A6P8KQT7</accession>
<keyword evidence="9" id="KW-0106">Calcium</keyword>
<evidence type="ECO:0000256" key="3">
    <source>
        <dbReference type="ARBA" id="ARBA00022448"/>
    </source>
</evidence>
<feature type="domain" description="Sodium/calcium exchanger membrane region" evidence="18">
    <location>
        <begin position="152"/>
        <end position="298"/>
    </location>
</feature>
<keyword evidence="12 17" id="KW-1133">Transmembrane helix</keyword>
<evidence type="ECO:0000256" key="7">
    <source>
        <dbReference type="ARBA" id="ARBA00022692"/>
    </source>
</evidence>
<evidence type="ECO:0000256" key="14">
    <source>
        <dbReference type="ARBA" id="ARBA00023065"/>
    </source>
</evidence>
<proteinExistence type="inferred from homology"/>
<comment type="similarity">
    <text evidence="2">Belongs to the Ca(2+):cation antiporter (CaCA) (TC 2.A.19) family. SLC24A subfamily.</text>
</comment>
<dbReference type="GO" id="GO:0015293">
    <property type="term" value="F:symporter activity"/>
    <property type="evidence" value="ECO:0007669"/>
    <property type="project" value="UniProtKB-KW"/>
</dbReference>
<evidence type="ECO:0000259" key="18">
    <source>
        <dbReference type="Pfam" id="PF01699"/>
    </source>
</evidence>
<evidence type="ECO:0000313" key="20">
    <source>
        <dbReference type="RefSeq" id="XP_033172520.1"/>
    </source>
</evidence>
<keyword evidence="15 17" id="KW-0472">Membrane</keyword>
<evidence type="ECO:0000256" key="4">
    <source>
        <dbReference type="ARBA" id="ARBA00022449"/>
    </source>
</evidence>
<feature type="transmembrane region" description="Helical" evidence="17">
    <location>
        <begin position="150"/>
        <end position="173"/>
    </location>
</feature>
<evidence type="ECO:0000256" key="1">
    <source>
        <dbReference type="ARBA" id="ARBA00004141"/>
    </source>
</evidence>
<evidence type="ECO:0000256" key="15">
    <source>
        <dbReference type="ARBA" id="ARBA00023136"/>
    </source>
</evidence>
<evidence type="ECO:0000256" key="11">
    <source>
        <dbReference type="ARBA" id="ARBA00022958"/>
    </source>
</evidence>
<dbReference type="RefSeq" id="XP_033172520.1">
    <property type="nucleotide sequence ID" value="XM_033316629.1"/>
</dbReference>
<evidence type="ECO:0000256" key="16">
    <source>
        <dbReference type="ARBA" id="ARBA00023201"/>
    </source>
</evidence>
<name>A0A6P8KQT7_DROMA</name>
<keyword evidence="6" id="KW-0109">Calcium transport</keyword>
<evidence type="ECO:0000256" key="2">
    <source>
        <dbReference type="ARBA" id="ARBA00005364"/>
    </source>
</evidence>
<keyword evidence="19" id="KW-1185">Reference proteome</keyword>
<dbReference type="InterPro" id="IPR004837">
    <property type="entry name" value="NaCa_Exmemb"/>
</dbReference>
<dbReference type="GeneID" id="117148911"/>
<dbReference type="PANTHER" id="PTHR10846:SF70">
    <property type="entry name" value="ZYDECO, ISOFORM F"/>
    <property type="match status" value="1"/>
</dbReference>
<sequence>MFFDWSSTDFKPNEWKYYPLAYRHDMSYDIDALNCTLPAIVEFPNLMRQKSWIAIVVSSLVSMYLFVILAIVCDDYLVPAMERLCYNEHAESELLDEDPMTREEEPLKGFRDHVCAKPQTESNFYQWTWWAVKYPAELMLACTVPSVRSIFFLSMILAVLWISLISYLLAWFLTILGYNLKIPDAIMGLTVLAAGTSVPEVASSYIVSKKGYGSMAICNAIGSNTFDIFICLGLPWLLKILIYQQKIEIDSTALTITTAMLVITAAVLYLGLLASRFVMGKIVGYLSIIFYVLFLIIACTLEILLNKENMCDIEDPSGFSG</sequence>
<dbReference type="Gene3D" id="1.20.1420.30">
    <property type="entry name" value="NCX, central ion-binding region"/>
    <property type="match status" value="1"/>
</dbReference>
<dbReference type="GO" id="GO:0005886">
    <property type="term" value="C:plasma membrane"/>
    <property type="evidence" value="ECO:0007669"/>
    <property type="project" value="TreeGrafter"/>
</dbReference>
<gene>
    <name evidence="20" type="primary">LOC117148911</name>
</gene>
<dbReference type="Pfam" id="PF01699">
    <property type="entry name" value="Na_Ca_ex"/>
    <property type="match status" value="1"/>
</dbReference>